<dbReference type="HAMAP" id="MF_01465">
    <property type="entry name" value="SecY"/>
    <property type="match status" value="1"/>
</dbReference>
<evidence type="ECO:0000256" key="1">
    <source>
        <dbReference type="ARBA" id="ARBA00004141"/>
    </source>
</evidence>
<evidence type="ECO:0000256" key="2">
    <source>
        <dbReference type="ARBA" id="ARBA00005751"/>
    </source>
</evidence>
<evidence type="ECO:0000256" key="12">
    <source>
        <dbReference type="RuleBase" id="RU003484"/>
    </source>
</evidence>
<feature type="transmembrane region" description="Helical" evidence="10">
    <location>
        <begin position="144"/>
        <end position="165"/>
    </location>
</feature>
<keyword evidence="7 10" id="KW-0811">Translocation</keyword>
<comment type="subunit">
    <text evidence="10">Component of the Sec protein translocase complex. Heterotrimer consisting of SecY, SecE and SecG subunits. The heterotrimers can form oligomers, although 1 heterotrimer is thought to be able to translocate proteins. Interacts with the ribosome. Interacts with SecDF, and other proteins may be involved. Interacts with SecA.</text>
</comment>
<feature type="transmembrane region" description="Helical" evidence="10">
    <location>
        <begin position="206"/>
        <end position="226"/>
    </location>
</feature>
<dbReference type="AlphaFoldDB" id="A0A1F5SHY9"/>
<dbReference type="PRINTS" id="PR00303">
    <property type="entry name" value="SECYTRNLCASE"/>
</dbReference>
<feature type="transmembrane region" description="Helical" evidence="10">
    <location>
        <begin position="263"/>
        <end position="286"/>
    </location>
</feature>
<feature type="transmembrane region" description="Helical" evidence="10">
    <location>
        <begin position="177"/>
        <end position="194"/>
    </location>
</feature>
<evidence type="ECO:0000256" key="11">
    <source>
        <dbReference type="RuleBase" id="RU000537"/>
    </source>
</evidence>
<protein>
    <recommendedName>
        <fullName evidence="9 10">Protein translocase subunit SecY</fullName>
    </recommendedName>
</protein>
<dbReference type="Proteomes" id="UP000178367">
    <property type="component" value="Unassembled WGS sequence"/>
</dbReference>
<evidence type="ECO:0000313" key="14">
    <source>
        <dbReference type="EMBL" id="OGF26338.1"/>
    </source>
</evidence>
<keyword evidence="5 10" id="KW-0653">Protein transport</keyword>
<keyword evidence="8 10" id="KW-0472">Membrane</keyword>
<dbReference type="SUPFAM" id="SSF103491">
    <property type="entry name" value="Preprotein translocase SecY subunit"/>
    <property type="match status" value="1"/>
</dbReference>
<feature type="transmembrane region" description="Helical" evidence="10">
    <location>
        <begin position="69"/>
        <end position="93"/>
    </location>
</feature>
<dbReference type="NCBIfam" id="TIGR00967">
    <property type="entry name" value="3a0501s007"/>
    <property type="match status" value="1"/>
</dbReference>
<dbReference type="GO" id="GO:0005886">
    <property type="term" value="C:plasma membrane"/>
    <property type="evidence" value="ECO:0007669"/>
    <property type="project" value="UniProtKB-SubCell"/>
</dbReference>
<dbReference type="FunFam" id="1.10.3370.10:FF:000001">
    <property type="entry name" value="Preprotein translocase subunit SecY"/>
    <property type="match status" value="1"/>
</dbReference>
<comment type="function">
    <text evidence="10 11">The central subunit of the protein translocation channel SecYEG. Consists of two halves formed by TMs 1-5 and 6-10. These two domains form a lateral gate at the front which open onto the bilayer between TMs 2 and 7, and are clamped together by SecE at the back. The channel is closed by both a pore ring composed of hydrophobic SecY resides and a short helix (helix 2A) on the extracellular side of the membrane which forms a plug. The plug probably moves laterally to allow the channel to open. The ring and the pore may move independently.</text>
</comment>
<sequence length="424" mass="47013">MILDKLVQIWKAKDLRKNILFVLSMLIIFRFAAHIPVPGVDTAALRDFFASNQILGLLNVFSGGGMENFSIVMMGIAPYITASIIFQLLAMIIPKMEEMQKEEAGRQKINMWTRWLTVPLSAMQAFAMITLLRRSSANILGEVSGFNLFTMILTITAGTIFLMWIGELITEKKVGNGISLLIFAGIVASLPSAIQQAIVQFEAGDLFVLIGFPAIAIITVIGVVVITEAQRNIPVQYAKQIRGNRMYGGTSTHLPLRVNMAGVIPIIFAISVVLFPPMVAQFFVHARSAWIAKSAEWIITLFNNQLFYGISYFLLVFAFTYFYTEVIFHPTQIAENLQKQGGFIPGIRPGRHTSEYLANTTHKIIFVGALFLGAIAILPLIMRYFTGMQSLAIGGTSLLIVVAVVIETVKQVESQLTMREYEGM</sequence>
<proteinExistence type="inferred from homology"/>
<dbReference type="PANTHER" id="PTHR10906">
    <property type="entry name" value="SECY/SEC61-ALPHA FAMILY MEMBER"/>
    <property type="match status" value="1"/>
</dbReference>
<comment type="subcellular location">
    <subcellularLocation>
        <location evidence="10">Cell membrane</location>
        <topology evidence="10">Multi-pass membrane protein</topology>
    </subcellularLocation>
    <subcellularLocation>
        <location evidence="1 12">Membrane</location>
        <topology evidence="1 12">Multi-pass membrane protein</topology>
    </subcellularLocation>
</comment>
<feature type="transmembrane region" description="Helical" evidence="10">
    <location>
        <begin position="114"/>
        <end position="132"/>
    </location>
</feature>
<keyword evidence="6 10" id="KW-1133">Transmembrane helix</keyword>
<dbReference type="InterPro" id="IPR026593">
    <property type="entry name" value="SecY"/>
</dbReference>
<feature type="transmembrane region" description="Helical" evidence="10">
    <location>
        <begin position="364"/>
        <end position="385"/>
    </location>
</feature>
<dbReference type="PROSITE" id="PS00755">
    <property type="entry name" value="SECY_1"/>
    <property type="match status" value="1"/>
</dbReference>
<dbReference type="GO" id="GO:0043952">
    <property type="term" value="P:protein transport by the Sec complex"/>
    <property type="evidence" value="ECO:0007669"/>
    <property type="project" value="UniProtKB-UniRule"/>
</dbReference>
<comment type="caution">
    <text evidence="14">The sequence shown here is derived from an EMBL/GenBank/DDBJ whole genome shotgun (WGS) entry which is preliminary data.</text>
</comment>
<reference evidence="14 15" key="1">
    <citation type="journal article" date="2016" name="Nat. Commun.">
        <title>Thousands of microbial genomes shed light on interconnected biogeochemical processes in an aquifer system.</title>
        <authorList>
            <person name="Anantharaman K."/>
            <person name="Brown C.T."/>
            <person name="Hug L.A."/>
            <person name="Sharon I."/>
            <person name="Castelle C.J."/>
            <person name="Probst A.J."/>
            <person name="Thomas B.C."/>
            <person name="Singh A."/>
            <person name="Wilkins M.J."/>
            <person name="Karaoz U."/>
            <person name="Brodie E.L."/>
            <person name="Williams K.H."/>
            <person name="Hubbard S.S."/>
            <person name="Banfield J.F."/>
        </authorList>
    </citation>
    <scope>NUCLEOTIDE SEQUENCE [LARGE SCALE GENOMIC DNA]</scope>
</reference>
<comment type="similarity">
    <text evidence="2 10 13">Belongs to the SecY/SEC61-alpha family.</text>
</comment>
<keyword evidence="10" id="KW-1003">Cell membrane</keyword>
<feature type="transmembrane region" description="Helical" evidence="10">
    <location>
        <begin position="391"/>
        <end position="409"/>
    </location>
</feature>
<dbReference type="GO" id="GO:0065002">
    <property type="term" value="P:intracellular protein transmembrane transport"/>
    <property type="evidence" value="ECO:0007669"/>
    <property type="project" value="UniProtKB-UniRule"/>
</dbReference>
<accession>A0A1F5SHY9</accession>
<evidence type="ECO:0000256" key="4">
    <source>
        <dbReference type="ARBA" id="ARBA00022692"/>
    </source>
</evidence>
<evidence type="ECO:0000256" key="8">
    <source>
        <dbReference type="ARBA" id="ARBA00023136"/>
    </source>
</evidence>
<evidence type="ECO:0000256" key="3">
    <source>
        <dbReference type="ARBA" id="ARBA00022448"/>
    </source>
</evidence>
<evidence type="ECO:0000256" key="5">
    <source>
        <dbReference type="ARBA" id="ARBA00022927"/>
    </source>
</evidence>
<evidence type="ECO:0000256" key="9">
    <source>
        <dbReference type="ARBA" id="ARBA00039733"/>
    </source>
</evidence>
<dbReference type="InterPro" id="IPR002208">
    <property type="entry name" value="SecY/SEC61-alpha"/>
</dbReference>
<evidence type="ECO:0000313" key="15">
    <source>
        <dbReference type="Proteomes" id="UP000178367"/>
    </source>
</evidence>
<keyword evidence="4 10" id="KW-0812">Transmembrane</keyword>
<name>A0A1F5SHY9_9BACT</name>
<dbReference type="Gene3D" id="1.10.3370.10">
    <property type="entry name" value="SecY subunit domain"/>
    <property type="match status" value="1"/>
</dbReference>
<dbReference type="InterPro" id="IPR030659">
    <property type="entry name" value="SecY_CS"/>
</dbReference>
<evidence type="ECO:0000256" key="13">
    <source>
        <dbReference type="RuleBase" id="RU004349"/>
    </source>
</evidence>
<evidence type="ECO:0000256" key="10">
    <source>
        <dbReference type="HAMAP-Rule" id="MF_01465"/>
    </source>
</evidence>
<evidence type="ECO:0000256" key="7">
    <source>
        <dbReference type="ARBA" id="ARBA00023010"/>
    </source>
</evidence>
<dbReference type="PROSITE" id="PS00756">
    <property type="entry name" value="SECY_2"/>
    <property type="match status" value="1"/>
</dbReference>
<dbReference type="GO" id="GO:0006605">
    <property type="term" value="P:protein targeting"/>
    <property type="evidence" value="ECO:0007669"/>
    <property type="project" value="UniProtKB-UniRule"/>
</dbReference>
<dbReference type="InterPro" id="IPR023201">
    <property type="entry name" value="SecY_dom_sf"/>
</dbReference>
<organism evidence="14 15">
    <name type="scientific">Candidatus Falkowbacteria bacterium RIFOXYA2_FULL_47_19</name>
    <dbReference type="NCBI Taxonomy" id="1797994"/>
    <lineage>
        <taxon>Bacteria</taxon>
        <taxon>Candidatus Falkowiibacteriota</taxon>
    </lineage>
</organism>
<dbReference type="Pfam" id="PF00344">
    <property type="entry name" value="SecY"/>
    <property type="match status" value="1"/>
</dbReference>
<dbReference type="PIRSF" id="PIRSF004557">
    <property type="entry name" value="SecY"/>
    <property type="match status" value="1"/>
</dbReference>
<keyword evidence="3 10" id="KW-0813">Transport</keyword>
<feature type="transmembrane region" description="Helical" evidence="10">
    <location>
        <begin position="20"/>
        <end position="37"/>
    </location>
</feature>
<dbReference type="EMBL" id="MFGB01000016">
    <property type="protein sequence ID" value="OGF26338.1"/>
    <property type="molecule type" value="Genomic_DNA"/>
</dbReference>
<gene>
    <name evidence="10" type="primary">secY</name>
    <name evidence="14" type="ORF">A2227_03590</name>
</gene>
<evidence type="ECO:0000256" key="6">
    <source>
        <dbReference type="ARBA" id="ARBA00022989"/>
    </source>
</evidence>
<feature type="transmembrane region" description="Helical" evidence="10">
    <location>
        <begin position="306"/>
        <end position="324"/>
    </location>
</feature>
<dbReference type="STRING" id="1797994.A2227_03590"/>